<proteinExistence type="predicted"/>
<name>E3FR32_STIAD</name>
<sequence length="196" mass="21361">MNLNHTLRSLVLGMPKMLRGRPGERAGEERLIQHRLALSRVAPLVVMSPAFVKGSHIPVAYTADGAGLSPPLRWGAGPPGTRSWVVWMEDPDAPTPQPFIHWLVADLSSERDSLPEGIPAQGADVAVQGRNSLLRVGYTGCAPPRGDLPHRYHLQVLALDRSLDLEPGFGRRELFRAMRGHVLGFGETVGVYSRPG</sequence>
<dbReference type="InterPro" id="IPR036610">
    <property type="entry name" value="PEBP-like_sf"/>
</dbReference>
<dbReference type="RefSeq" id="WP_013376820.1">
    <property type="nucleotide sequence ID" value="NC_014623.1"/>
</dbReference>
<dbReference type="KEGG" id="sur:STAUR_5481"/>
<dbReference type="EMBL" id="CP002271">
    <property type="protein sequence ID" value="ADO73251.1"/>
    <property type="molecule type" value="Genomic_DNA"/>
</dbReference>
<dbReference type="eggNOG" id="COG1881">
    <property type="taxonomic scope" value="Bacteria"/>
</dbReference>
<organism evidence="1 2">
    <name type="scientific">Stigmatella aurantiaca (strain DW4/3-1)</name>
    <dbReference type="NCBI Taxonomy" id="378806"/>
    <lineage>
        <taxon>Bacteria</taxon>
        <taxon>Pseudomonadati</taxon>
        <taxon>Myxococcota</taxon>
        <taxon>Myxococcia</taxon>
        <taxon>Myxococcales</taxon>
        <taxon>Cystobacterineae</taxon>
        <taxon>Archangiaceae</taxon>
        <taxon>Stigmatella</taxon>
    </lineage>
</organism>
<evidence type="ECO:0000313" key="1">
    <source>
        <dbReference type="EMBL" id="ADO73251.1"/>
    </source>
</evidence>
<dbReference type="Gene3D" id="3.90.280.10">
    <property type="entry name" value="PEBP-like"/>
    <property type="match status" value="1"/>
</dbReference>
<dbReference type="HOGENOM" id="CLU_083918_3_2_7"/>
<evidence type="ECO:0000313" key="2">
    <source>
        <dbReference type="Proteomes" id="UP000001351"/>
    </source>
</evidence>
<dbReference type="NCBIfam" id="TIGR00481">
    <property type="entry name" value="YbhB/YbcL family Raf kinase inhibitor-like protein"/>
    <property type="match status" value="1"/>
</dbReference>
<keyword evidence="2" id="KW-1185">Reference proteome</keyword>
<dbReference type="InterPro" id="IPR008914">
    <property type="entry name" value="PEBP"/>
</dbReference>
<dbReference type="AlphaFoldDB" id="E3FR32"/>
<dbReference type="PANTHER" id="PTHR30289">
    <property type="entry name" value="UNCHARACTERIZED PROTEIN YBCL-RELATED"/>
    <property type="match status" value="1"/>
</dbReference>
<dbReference type="SUPFAM" id="SSF49777">
    <property type="entry name" value="PEBP-like"/>
    <property type="match status" value="1"/>
</dbReference>
<gene>
    <name evidence="1" type="ordered locus">STAUR_5481</name>
</gene>
<reference evidence="1 2" key="1">
    <citation type="journal article" date="2011" name="Mol. Biol. Evol.">
        <title>Comparative genomic analysis of fruiting body formation in Myxococcales.</title>
        <authorList>
            <person name="Huntley S."/>
            <person name="Hamann N."/>
            <person name="Wegener-Feldbrugge S."/>
            <person name="Treuner-Lange A."/>
            <person name="Kube M."/>
            <person name="Reinhardt R."/>
            <person name="Klages S."/>
            <person name="Muller R."/>
            <person name="Ronning C.M."/>
            <person name="Nierman W.C."/>
            <person name="Sogaard-Andersen L."/>
        </authorList>
    </citation>
    <scope>NUCLEOTIDE SEQUENCE [LARGE SCALE GENOMIC DNA]</scope>
    <source>
        <strain evidence="1 2">DW4/3-1</strain>
    </source>
</reference>
<protein>
    <submittedName>
        <fullName evidence="1">Phosphatidylethanolamine-binding protein</fullName>
    </submittedName>
</protein>
<dbReference type="CDD" id="cd00865">
    <property type="entry name" value="PEBP_bact_arch"/>
    <property type="match status" value="1"/>
</dbReference>
<dbReference type="Pfam" id="PF01161">
    <property type="entry name" value="PBP"/>
    <property type="match status" value="1"/>
</dbReference>
<dbReference type="Proteomes" id="UP000001351">
    <property type="component" value="Chromosome"/>
</dbReference>
<dbReference type="OrthoDB" id="9797506at2"/>
<dbReference type="STRING" id="378806.STAUR_5481"/>
<accession>E3FR32</accession>
<dbReference type="InterPro" id="IPR005247">
    <property type="entry name" value="YbhB_YbcL/LppC-like"/>
</dbReference>
<dbReference type="PANTHER" id="PTHR30289:SF1">
    <property type="entry name" value="PEBP (PHOSPHATIDYLETHANOLAMINE-BINDING PROTEIN) FAMILY PROTEIN"/>
    <property type="match status" value="1"/>
</dbReference>